<protein>
    <submittedName>
        <fullName evidence="3">Uncharacterized protein</fullName>
    </submittedName>
</protein>
<evidence type="ECO:0000256" key="2">
    <source>
        <dbReference type="SAM" id="MobiDB-lite"/>
    </source>
</evidence>
<keyword evidence="4" id="KW-1185">Reference proteome</keyword>
<proteinExistence type="predicted"/>
<reference evidence="3 4" key="1">
    <citation type="submission" date="2016-07" db="EMBL/GenBank/DDBJ databases">
        <title>Pervasive Adenine N6-methylation of Active Genes in Fungi.</title>
        <authorList>
            <consortium name="DOE Joint Genome Institute"/>
            <person name="Mondo S.J."/>
            <person name="Dannebaum R.O."/>
            <person name="Kuo R.C."/>
            <person name="Labutti K."/>
            <person name="Haridas S."/>
            <person name="Kuo A."/>
            <person name="Salamov A."/>
            <person name="Ahrendt S.R."/>
            <person name="Lipzen A."/>
            <person name="Sullivan W."/>
            <person name="Andreopoulos W.B."/>
            <person name="Clum A."/>
            <person name="Lindquist E."/>
            <person name="Daum C."/>
            <person name="Ramamoorthy G.K."/>
            <person name="Gryganskyi A."/>
            <person name="Culley D."/>
            <person name="Magnuson J.K."/>
            <person name="James T.Y."/>
            <person name="O'Malley M.A."/>
            <person name="Stajich J.E."/>
            <person name="Spatafora J.W."/>
            <person name="Visel A."/>
            <person name="Grigoriev I.V."/>
        </authorList>
    </citation>
    <scope>NUCLEOTIDE SEQUENCE [LARGE SCALE GENOMIC DNA]</scope>
    <source>
        <strain evidence="3 4">JEL800</strain>
    </source>
</reference>
<feature type="region of interest" description="Disordered" evidence="2">
    <location>
        <begin position="252"/>
        <end position="350"/>
    </location>
</feature>
<feature type="compositionally biased region" description="Low complexity" evidence="2">
    <location>
        <begin position="297"/>
        <end position="336"/>
    </location>
</feature>
<name>A0A1Y2B1M6_9FUNG</name>
<comment type="caution">
    <text evidence="3">The sequence shown here is derived from an EMBL/GenBank/DDBJ whole genome shotgun (WGS) entry which is preliminary data.</text>
</comment>
<feature type="compositionally biased region" description="Low complexity" evidence="2">
    <location>
        <begin position="496"/>
        <end position="509"/>
    </location>
</feature>
<dbReference type="OrthoDB" id="2120242at2759"/>
<dbReference type="EMBL" id="MCGO01000092">
    <property type="protein sequence ID" value="ORY28712.1"/>
    <property type="molecule type" value="Genomic_DNA"/>
</dbReference>
<evidence type="ECO:0000313" key="4">
    <source>
        <dbReference type="Proteomes" id="UP000193642"/>
    </source>
</evidence>
<feature type="region of interest" description="Disordered" evidence="2">
    <location>
        <begin position="457"/>
        <end position="513"/>
    </location>
</feature>
<feature type="compositionally biased region" description="Polar residues" evidence="2">
    <location>
        <begin position="279"/>
        <end position="291"/>
    </location>
</feature>
<feature type="coiled-coil region" evidence="1">
    <location>
        <begin position="46"/>
        <end position="73"/>
    </location>
</feature>
<sequence length="677" mass="72313">MATVLTAAAQTSDEVSTDMDQDRETLNAGSEPEDWSGRYSQSLEDRLDLARKLEAAETKANALVSEIKLVSAEAEALRRIIENSGLAEALKQMPPKSKLSAFLNDLDSLPSASSLAINQKGQITTSALDYDSKDEVWAPPPISKASVHFKLVGSFLVMGSLSFKVEVDVSRLLVINDTLPVSTGPGHLPLFYYTMRKLMEVTGSYCHRDIRIDLFPSPPKLILTKQPSHLPKKFTITTDNVCNTKLYHKTDDFNSSRHKSRLSTSSSVPSDISGKMMPSPQSMNHSPQGTKRNLLDASSRPLQQQQPAPAASSQQQQQQQPIVPSSAATSRKSSTSNVHDPNSPLPPNSLAWTDIIRTRYPHFQRSTVQTSKHAREFIETRKIPFYRVTPTHSLGRSKPTYAIPPDMHKDFLEYFEEKFGVLGVLGRRRVGGDILSGMPGFDDSSAGSVVVNAGVSMNGGGGGGGGSSVGAGEEEDEEAAAAAAAGSGSGSGGAVEPGVSASEFDSSASDKGKGKRKSAAAAAAASLGQASSLSSAAATPVVVASSKKRVVKEEEDGDFAAGGEVTKKPSKSAKISSVSKSGLSLTRYNAIVNKMMPEFKSLSNEARLAIKRGVKQFLQHEMGSDFEECLMMTAADNGQASKPTYGVPEHLVPSFQQWLHVELSKCFPSAVILAPPA</sequence>
<dbReference type="AlphaFoldDB" id="A0A1Y2B1M6"/>
<gene>
    <name evidence="3" type="ORF">BCR33DRAFT_793237</name>
</gene>
<feature type="region of interest" description="Disordered" evidence="2">
    <location>
        <begin position="1"/>
        <end position="38"/>
    </location>
</feature>
<evidence type="ECO:0000256" key="1">
    <source>
        <dbReference type="SAM" id="Coils"/>
    </source>
</evidence>
<feature type="region of interest" description="Disordered" evidence="2">
    <location>
        <begin position="546"/>
        <end position="566"/>
    </location>
</feature>
<dbReference type="Proteomes" id="UP000193642">
    <property type="component" value="Unassembled WGS sequence"/>
</dbReference>
<organism evidence="3 4">
    <name type="scientific">Rhizoclosmatium globosum</name>
    <dbReference type="NCBI Taxonomy" id="329046"/>
    <lineage>
        <taxon>Eukaryota</taxon>
        <taxon>Fungi</taxon>
        <taxon>Fungi incertae sedis</taxon>
        <taxon>Chytridiomycota</taxon>
        <taxon>Chytridiomycota incertae sedis</taxon>
        <taxon>Chytridiomycetes</taxon>
        <taxon>Chytridiales</taxon>
        <taxon>Chytriomycetaceae</taxon>
        <taxon>Rhizoclosmatium</taxon>
    </lineage>
</organism>
<evidence type="ECO:0000313" key="3">
    <source>
        <dbReference type="EMBL" id="ORY28712.1"/>
    </source>
</evidence>
<keyword evidence="1" id="KW-0175">Coiled coil</keyword>
<accession>A0A1Y2B1M6</accession>
<feature type="compositionally biased region" description="Gly residues" evidence="2">
    <location>
        <begin position="457"/>
        <end position="469"/>
    </location>
</feature>